<evidence type="ECO:0000313" key="1">
    <source>
        <dbReference type="EMBL" id="TFK68479.1"/>
    </source>
</evidence>
<name>A0ACD3ATA3_9AGAR</name>
<reference evidence="1 2" key="1">
    <citation type="journal article" date="2019" name="Nat. Ecol. Evol.">
        <title>Megaphylogeny resolves global patterns of mushroom evolution.</title>
        <authorList>
            <person name="Varga T."/>
            <person name="Krizsan K."/>
            <person name="Foldi C."/>
            <person name="Dima B."/>
            <person name="Sanchez-Garcia M."/>
            <person name="Sanchez-Ramirez S."/>
            <person name="Szollosi G.J."/>
            <person name="Szarkandi J.G."/>
            <person name="Papp V."/>
            <person name="Albert L."/>
            <person name="Andreopoulos W."/>
            <person name="Angelini C."/>
            <person name="Antonin V."/>
            <person name="Barry K.W."/>
            <person name="Bougher N.L."/>
            <person name="Buchanan P."/>
            <person name="Buyck B."/>
            <person name="Bense V."/>
            <person name="Catcheside P."/>
            <person name="Chovatia M."/>
            <person name="Cooper J."/>
            <person name="Damon W."/>
            <person name="Desjardin D."/>
            <person name="Finy P."/>
            <person name="Geml J."/>
            <person name="Haridas S."/>
            <person name="Hughes K."/>
            <person name="Justo A."/>
            <person name="Karasinski D."/>
            <person name="Kautmanova I."/>
            <person name="Kiss B."/>
            <person name="Kocsube S."/>
            <person name="Kotiranta H."/>
            <person name="LaButti K.M."/>
            <person name="Lechner B.E."/>
            <person name="Liimatainen K."/>
            <person name="Lipzen A."/>
            <person name="Lukacs Z."/>
            <person name="Mihaltcheva S."/>
            <person name="Morgado L.N."/>
            <person name="Niskanen T."/>
            <person name="Noordeloos M.E."/>
            <person name="Ohm R.A."/>
            <person name="Ortiz-Santana B."/>
            <person name="Ovrebo C."/>
            <person name="Racz N."/>
            <person name="Riley R."/>
            <person name="Savchenko A."/>
            <person name="Shiryaev A."/>
            <person name="Soop K."/>
            <person name="Spirin V."/>
            <person name="Szebenyi C."/>
            <person name="Tomsovsky M."/>
            <person name="Tulloss R.E."/>
            <person name="Uehling J."/>
            <person name="Grigoriev I.V."/>
            <person name="Vagvolgyi C."/>
            <person name="Papp T."/>
            <person name="Martin F.M."/>
            <person name="Miettinen O."/>
            <person name="Hibbett D.S."/>
            <person name="Nagy L.G."/>
        </authorList>
    </citation>
    <scope>NUCLEOTIDE SEQUENCE [LARGE SCALE GENOMIC DNA]</scope>
    <source>
        <strain evidence="1 2">NL-1719</strain>
    </source>
</reference>
<protein>
    <submittedName>
        <fullName evidence="1">Uncharacterized protein</fullName>
    </submittedName>
</protein>
<proteinExistence type="predicted"/>
<sequence length="563" mass="64149">MQTQFEVLFSQPIKQLPHEVFQSQCIVIDALDECGSESDQLILLEIFLKLVKMCSWIKIFITSCCTPTISQFFGVVSVLKYELTLSNSWDDVVLYFQIHLPSLLTNVPQEDVSNMSLLMADYSQGLFIWAQTAYMFLKSSPDFQAAVSQLVHTQNRDSAYANLHLHQLYDLVLTQAIPDTELQSFEYIMGSIILSKNLLSVDTLSHLLYPIISSGLVLNTVKALQPLLCIDNSGCLQIIHPSLAEYLLAEESKKFHINTEFIHQVLFQQSINIMFKQLKFNICQLETSYLKNNEIDDLDLKIQENISPELQYACLYWSHHLILTEGSNPQSSSLLKVVFVNIKTIMWIECLSLLNKIYHGIDAIKKLHQWLNKVNPCQVLEFYEVYYFMHKFYIPIVMSTPHIYLSALPFAPVHSAIYRKCSYILPSPLLESSTTNQQWQANGLLFPVFKDSICVIKLSPKDNLIYSGYSDGTIGIWNPYTGEPITILSGHEKRITALLLAQNSKILISGSVDTTIRFWDTITCKSLHQPLYCHTRTITSIALSTDDSALYCGSLDKTISIWN</sequence>
<organism evidence="1 2">
    <name type="scientific">Pluteus cervinus</name>
    <dbReference type="NCBI Taxonomy" id="181527"/>
    <lineage>
        <taxon>Eukaryota</taxon>
        <taxon>Fungi</taxon>
        <taxon>Dikarya</taxon>
        <taxon>Basidiomycota</taxon>
        <taxon>Agaricomycotina</taxon>
        <taxon>Agaricomycetes</taxon>
        <taxon>Agaricomycetidae</taxon>
        <taxon>Agaricales</taxon>
        <taxon>Pluteineae</taxon>
        <taxon>Pluteaceae</taxon>
        <taxon>Pluteus</taxon>
    </lineage>
</organism>
<dbReference type="EMBL" id="ML208351">
    <property type="protein sequence ID" value="TFK68479.1"/>
    <property type="molecule type" value="Genomic_DNA"/>
</dbReference>
<dbReference type="Proteomes" id="UP000308600">
    <property type="component" value="Unassembled WGS sequence"/>
</dbReference>
<accession>A0ACD3ATA3</accession>
<feature type="non-terminal residue" evidence="1">
    <location>
        <position position="563"/>
    </location>
</feature>
<evidence type="ECO:0000313" key="2">
    <source>
        <dbReference type="Proteomes" id="UP000308600"/>
    </source>
</evidence>
<keyword evidence="2" id="KW-1185">Reference proteome</keyword>
<gene>
    <name evidence="1" type="ORF">BDN72DRAFT_769275</name>
</gene>